<sequence>MSEASVAGHAAGVDRFAIGQPWAYDFVTADGPGYKAGVKGTNLADHHVFNVRTDVVLPTLAKGDGKTNDGPAIQGAINVAARYGGVVYLPAGTYNIGSTSISLTSNVVLQGQSASATKIIYTATKPGFIIGAGASMTGFVDLTLQNQDKTSTTTNLGTWQQPVSKVIIQRVVWDLGTGFSINLKGDRIAILNSTFKQAINSWNGSGAGALLITNTTNLTLKNNTIRWASNQNAFGDLVNAIFENNHFTRSASDTVVAGPDQLSWPWIVRPIRLGDVLSRTAAGGRQVSLNFGTNIVFQNNIFDTSDGVIQYNAGDGETILNEGGGGSPREDFGTVTTASAAIIADDSKCSGACTWKVYPNSKVVIVSGAGAGQWRKIAAQNGNSFTVDPPFDVVPAAGDHFTISAPSYENALIRNNTMVGNPIGIAMYHGVFLNVSVVGNQLTNNGGIYLLPSQANQRAGRNFFNVARNIEINGNVLKNLNGNYPSYVSIGFVMMTQNVFWGKSVLAAEVRNNQITARSGTFPYTFGEGYNHLTFYQNPGGGAYVEEGNGAMWGTVWQGNSCANCAVNYNLSTGAMDTTIWNAKATNSPGFVSTILKDVTIANSTKQASTRTLVGKD</sequence>
<organism evidence="2 3">
    <name type="scientific">Methylocella silvestris</name>
    <dbReference type="NCBI Taxonomy" id="199596"/>
    <lineage>
        <taxon>Bacteria</taxon>
        <taxon>Pseudomonadati</taxon>
        <taxon>Pseudomonadota</taxon>
        <taxon>Alphaproteobacteria</taxon>
        <taxon>Hyphomicrobiales</taxon>
        <taxon>Beijerinckiaceae</taxon>
        <taxon>Methylocella</taxon>
    </lineage>
</organism>
<dbReference type="Proteomes" id="UP000236286">
    <property type="component" value="Unassembled WGS sequence"/>
</dbReference>
<comment type="caution">
    <text evidence="2">The sequence shown here is derived from an EMBL/GenBank/DDBJ whole genome shotgun (WGS) entry which is preliminary data.</text>
</comment>
<dbReference type="InterPro" id="IPR011050">
    <property type="entry name" value="Pectin_lyase_fold/virulence"/>
</dbReference>
<accession>A0A2J7TI94</accession>
<dbReference type="Pfam" id="PF12708">
    <property type="entry name" value="Pect-lyase_RHGA_epim"/>
    <property type="match status" value="1"/>
</dbReference>
<protein>
    <recommendedName>
        <fullName evidence="1">Rhamnogalacturonase A/B/Epimerase-like pectate lyase domain-containing protein</fullName>
    </recommendedName>
</protein>
<proteinExistence type="predicted"/>
<dbReference type="InterPro" id="IPR024535">
    <property type="entry name" value="RHGA/B-epi-like_pectate_lyase"/>
</dbReference>
<reference evidence="2 3" key="1">
    <citation type="submission" date="2017-10" db="EMBL/GenBank/DDBJ databases">
        <title>Genome announcement of Methylocella silvestris TVC from permafrost.</title>
        <authorList>
            <person name="Wang J."/>
            <person name="Geng K."/>
            <person name="Ul-Haque F."/>
            <person name="Crombie A.T."/>
            <person name="Street L.E."/>
            <person name="Wookey P.A."/>
            <person name="Murrell J.C."/>
            <person name="Pratscher J."/>
        </authorList>
    </citation>
    <scope>NUCLEOTIDE SEQUENCE [LARGE SCALE GENOMIC DNA]</scope>
    <source>
        <strain evidence="2 3">TVC</strain>
    </source>
</reference>
<dbReference type="AlphaFoldDB" id="A0A2J7TI94"/>
<name>A0A2J7TI94_METSI</name>
<evidence type="ECO:0000313" key="2">
    <source>
        <dbReference type="EMBL" id="PNG26482.1"/>
    </source>
</evidence>
<gene>
    <name evidence="2" type="ORF">CR492_08120</name>
</gene>
<evidence type="ECO:0000313" key="3">
    <source>
        <dbReference type="Proteomes" id="UP000236286"/>
    </source>
</evidence>
<dbReference type="SUPFAM" id="SSF51126">
    <property type="entry name" value="Pectin lyase-like"/>
    <property type="match status" value="1"/>
</dbReference>
<evidence type="ECO:0000259" key="1">
    <source>
        <dbReference type="Pfam" id="PF12708"/>
    </source>
</evidence>
<dbReference type="EMBL" id="PDZR01000007">
    <property type="protein sequence ID" value="PNG26482.1"/>
    <property type="molecule type" value="Genomic_DNA"/>
</dbReference>
<dbReference type="InterPro" id="IPR012334">
    <property type="entry name" value="Pectin_lyas_fold"/>
</dbReference>
<feature type="domain" description="Rhamnogalacturonase A/B/Epimerase-like pectate lyase" evidence="1">
    <location>
        <begin position="61"/>
        <end position="252"/>
    </location>
</feature>
<dbReference type="Gene3D" id="2.160.20.10">
    <property type="entry name" value="Single-stranded right-handed beta-helix, Pectin lyase-like"/>
    <property type="match status" value="1"/>
</dbReference>